<dbReference type="OrthoDB" id="324275at2759"/>
<protein>
    <submittedName>
        <fullName evidence="2">Uncharacterized protein</fullName>
    </submittedName>
</protein>
<sequence length="196" mass="22907">MQEVYVKLSEDERKILQSYHQRNQKHLTNQPNLKPKAQETSELFSNSKVNFRNEAPLKVLTTKIFNNSQEIIPQKPKVIISYKPRSSSTSKYKSTPRNSNVDKNSSKSCFCCSKASNKEKSNSRNGSAKKIVKKKKIYKENDDRTFEIMRLENWKGEIDKLLKVVFKHSVLCTHFREEAARIGGLRMLDEFRKYNN</sequence>
<dbReference type="EMBL" id="MPUH01000251">
    <property type="protein sequence ID" value="OMJ85007.1"/>
    <property type="molecule type" value="Genomic_DNA"/>
</dbReference>
<feature type="compositionally biased region" description="Polar residues" evidence="1">
    <location>
        <begin position="84"/>
        <end position="102"/>
    </location>
</feature>
<evidence type="ECO:0000256" key="1">
    <source>
        <dbReference type="SAM" id="MobiDB-lite"/>
    </source>
</evidence>
<accession>A0A1R2C7M2</accession>
<feature type="region of interest" description="Disordered" evidence="1">
    <location>
        <begin position="83"/>
        <end position="106"/>
    </location>
</feature>
<keyword evidence="3" id="KW-1185">Reference proteome</keyword>
<proteinExistence type="predicted"/>
<dbReference type="Proteomes" id="UP000187209">
    <property type="component" value="Unassembled WGS sequence"/>
</dbReference>
<evidence type="ECO:0000313" key="3">
    <source>
        <dbReference type="Proteomes" id="UP000187209"/>
    </source>
</evidence>
<name>A0A1R2C7M2_9CILI</name>
<organism evidence="2 3">
    <name type="scientific">Stentor coeruleus</name>
    <dbReference type="NCBI Taxonomy" id="5963"/>
    <lineage>
        <taxon>Eukaryota</taxon>
        <taxon>Sar</taxon>
        <taxon>Alveolata</taxon>
        <taxon>Ciliophora</taxon>
        <taxon>Postciliodesmatophora</taxon>
        <taxon>Heterotrichea</taxon>
        <taxon>Heterotrichida</taxon>
        <taxon>Stentoridae</taxon>
        <taxon>Stentor</taxon>
    </lineage>
</organism>
<gene>
    <name evidence="2" type="ORF">SteCoe_13785</name>
</gene>
<evidence type="ECO:0000313" key="2">
    <source>
        <dbReference type="EMBL" id="OMJ85007.1"/>
    </source>
</evidence>
<dbReference type="AlphaFoldDB" id="A0A1R2C7M2"/>
<comment type="caution">
    <text evidence="2">The sequence shown here is derived from an EMBL/GenBank/DDBJ whole genome shotgun (WGS) entry which is preliminary data.</text>
</comment>
<reference evidence="2 3" key="1">
    <citation type="submission" date="2016-11" db="EMBL/GenBank/DDBJ databases">
        <title>The macronuclear genome of Stentor coeruleus: a giant cell with tiny introns.</title>
        <authorList>
            <person name="Slabodnick M."/>
            <person name="Ruby J.G."/>
            <person name="Reiff S.B."/>
            <person name="Swart E.C."/>
            <person name="Gosai S."/>
            <person name="Prabakaran S."/>
            <person name="Witkowska E."/>
            <person name="Larue G.E."/>
            <person name="Fisher S."/>
            <person name="Freeman R.M."/>
            <person name="Gunawardena J."/>
            <person name="Chu W."/>
            <person name="Stover N.A."/>
            <person name="Gregory B.D."/>
            <person name="Nowacki M."/>
            <person name="Derisi J."/>
            <person name="Roy S.W."/>
            <person name="Marshall W.F."/>
            <person name="Sood P."/>
        </authorList>
    </citation>
    <scope>NUCLEOTIDE SEQUENCE [LARGE SCALE GENOMIC DNA]</scope>
    <source>
        <strain evidence="2">WM001</strain>
    </source>
</reference>